<keyword evidence="7 9" id="KW-0030">Aminoacyl-tRNA synthetase</keyword>
<dbReference type="EC" id="6.1.1.4" evidence="9"/>
<keyword evidence="6 9" id="KW-0648">Protein biosynthesis</keyword>
<dbReference type="Gene3D" id="3.40.50.620">
    <property type="entry name" value="HUPs"/>
    <property type="match status" value="3"/>
</dbReference>
<evidence type="ECO:0000256" key="7">
    <source>
        <dbReference type="ARBA" id="ARBA00023146"/>
    </source>
</evidence>
<dbReference type="InterPro" id="IPR013155">
    <property type="entry name" value="M/V/L/I-tRNA-synth_anticd-bd"/>
</dbReference>
<keyword evidence="2 9" id="KW-0963">Cytoplasm</keyword>
<dbReference type="NCBIfam" id="TIGR00396">
    <property type="entry name" value="leuS_bact"/>
    <property type="match status" value="1"/>
</dbReference>
<accession>A0ABU3IAQ6</accession>
<dbReference type="CDD" id="cd07958">
    <property type="entry name" value="Anticodon_Ia_Leu_BEm"/>
    <property type="match status" value="1"/>
</dbReference>
<evidence type="ECO:0000256" key="6">
    <source>
        <dbReference type="ARBA" id="ARBA00022917"/>
    </source>
</evidence>
<reference evidence="14 15" key="1">
    <citation type="submission" date="2023-06" db="EMBL/GenBank/DDBJ databases">
        <title>Draft genome sequence of Gleimia hominis type strain CCUG 57540T.</title>
        <authorList>
            <person name="Salva-Serra F."/>
            <person name="Cardew S."/>
            <person name="Jensie Markopoulos S."/>
            <person name="Ohlen M."/>
            <person name="Inganas E."/>
            <person name="Svensson-Stadler L."/>
            <person name="Moore E.R.B."/>
        </authorList>
    </citation>
    <scope>NUCLEOTIDE SEQUENCE [LARGE SCALE GENOMIC DNA]</scope>
    <source>
        <strain evidence="14 15">CCUG 57540</strain>
    </source>
</reference>
<evidence type="ECO:0000256" key="8">
    <source>
        <dbReference type="ARBA" id="ARBA00047469"/>
    </source>
</evidence>
<dbReference type="PROSITE" id="PS00178">
    <property type="entry name" value="AA_TRNA_LIGASE_I"/>
    <property type="match status" value="1"/>
</dbReference>
<dbReference type="InterPro" id="IPR025709">
    <property type="entry name" value="Leu_tRNA-synth_edit"/>
</dbReference>
<comment type="caution">
    <text evidence="14">The sequence shown here is derived from an EMBL/GenBank/DDBJ whole genome shotgun (WGS) entry which is preliminary data.</text>
</comment>
<dbReference type="InterPro" id="IPR001412">
    <property type="entry name" value="aa-tRNA-synth_I_CS"/>
</dbReference>
<evidence type="ECO:0000259" key="11">
    <source>
        <dbReference type="Pfam" id="PF08264"/>
    </source>
</evidence>
<comment type="similarity">
    <text evidence="1 9 10">Belongs to the class-I aminoacyl-tRNA synthetase family.</text>
</comment>
<evidence type="ECO:0000259" key="13">
    <source>
        <dbReference type="Pfam" id="PF13603"/>
    </source>
</evidence>
<dbReference type="Pfam" id="PF08264">
    <property type="entry name" value="Anticodon_1"/>
    <property type="match status" value="1"/>
</dbReference>
<name>A0ABU3IAQ6_9ACTO</name>
<feature type="domain" description="Methionyl/Leucyl tRNA synthetase" evidence="12">
    <location>
        <begin position="66"/>
        <end position="164"/>
    </location>
</feature>
<feature type="short sequence motif" description="'KMSKS' region" evidence="9">
    <location>
        <begin position="728"/>
        <end position="732"/>
    </location>
</feature>
<evidence type="ECO:0000256" key="3">
    <source>
        <dbReference type="ARBA" id="ARBA00022598"/>
    </source>
</evidence>
<organism evidence="14 15">
    <name type="scientific">Gleimia hominis</name>
    <dbReference type="NCBI Taxonomy" id="595468"/>
    <lineage>
        <taxon>Bacteria</taxon>
        <taxon>Bacillati</taxon>
        <taxon>Actinomycetota</taxon>
        <taxon>Actinomycetes</taxon>
        <taxon>Actinomycetales</taxon>
        <taxon>Actinomycetaceae</taxon>
        <taxon>Gleimia</taxon>
    </lineage>
</organism>
<evidence type="ECO:0000256" key="1">
    <source>
        <dbReference type="ARBA" id="ARBA00005594"/>
    </source>
</evidence>
<evidence type="ECO:0000256" key="2">
    <source>
        <dbReference type="ARBA" id="ARBA00022490"/>
    </source>
</evidence>
<dbReference type="Proteomes" id="UP001247542">
    <property type="component" value="Unassembled WGS sequence"/>
</dbReference>
<comment type="subcellular location">
    <subcellularLocation>
        <location evidence="9">Cytoplasm</location>
    </subcellularLocation>
</comment>
<dbReference type="Gene3D" id="3.90.740.10">
    <property type="entry name" value="Valyl/Leucyl/Isoleucyl-tRNA synthetase, editing domain"/>
    <property type="match status" value="1"/>
</dbReference>
<dbReference type="RefSeq" id="WP_313272983.1">
    <property type="nucleotide sequence ID" value="NZ_JASXSX010000001.1"/>
</dbReference>
<dbReference type="EMBL" id="JASXSX010000001">
    <property type="protein sequence ID" value="MDT3767431.1"/>
    <property type="molecule type" value="Genomic_DNA"/>
</dbReference>
<dbReference type="Pfam" id="PF09334">
    <property type="entry name" value="tRNA-synt_1g"/>
    <property type="match status" value="1"/>
</dbReference>
<keyword evidence="4 9" id="KW-0547">Nucleotide-binding</keyword>
<keyword evidence="5 9" id="KW-0067">ATP-binding</keyword>
<dbReference type="Gene3D" id="1.10.730.10">
    <property type="entry name" value="Isoleucyl-tRNA Synthetase, Domain 1"/>
    <property type="match status" value="2"/>
</dbReference>
<comment type="caution">
    <text evidence="9">Lacks conserved residue(s) required for the propagation of feature annotation.</text>
</comment>
<dbReference type="HAMAP" id="MF_00049_B">
    <property type="entry name" value="Leu_tRNA_synth_B"/>
    <property type="match status" value="1"/>
</dbReference>
<dbReference type="InterPro" id="IPR009080">
    <property type="entry name" value="tRNAsynth_Ia_anticodon-bd"/>
</dbReference>
<dbReference type="PANTHER" id="PTHR43740">
    <property type="entry name" value="LEUCYL-TRNA SYNTHETASE"/>
    <property type="match status" value="1"/>
</dbReference>
<dbReference type="InterPro" id="IPR015413">
    <property type="entry name" value="Methionyl/Leucyl_tRNA_Synth"/>
</dbReference>
<dbReference type="InterPro" id="IPR014729">
    <property type="entry name" value="Rossmann-like_a/b/a_fold"/>
</dbReference>
<evidence type="ECO:0000256" key="4">
    <source>
        <dbReference type="ARBA" id="ARBA00022741"/>
    </source>
</evidence>
<feature type="domain" description="Leucyl-tRNA synthetase editing" evidence="13">
    <location>
        <begin position="293"/>
        <end position="499"/>
    </location>
</feature>
<evidence type="ECO:0000313" key="15">
    <source>
        <dbReference type="Proteomes" id="UP001247542"/>
    </source>
</evidence>
<evidence type="ECO:0000256" key="5">
    <source>
        <dbReference type="ARBA" id="ARBA00022840"/>
    </source>
</evidence>
<dbReference type="PRINTS" id="PR00985">
    <property type="entry name" value="TRNASYNTHLEU"/>
</dbReference>
<dbReference type="SUPFAM" id="SSF52374">
    <property type="entry name" value="Nucleotidylyl transferase"/>
    <property type="match status" value="1"/>
</dbReference>
<dbReference type="InterPro" id="IPR009008">
    <property type="entry name" value="Val/Leu/Ile-tRNA-synth_edit"/>
</dbReference>
<evidence type="ECO:0000259" key="12">
    <source>
        <dbReference type="Pfam" id="PF09334"/>
    </source>
</evidence>
<dbReference type="SUPFAM" id="SSF47323">
    <property type="entry name" value="Anticodon-binding domain of a subclass of class I aminoacyl-tRNA synthetases"/>
    <property type="match status" value="1"/>
</dbReference>
<dbReference type="InterPro" id="IPR002302">
    <property type="entry name" value="Leu-tRNA-ligase"/>
</dbReference>
<sequence length="958" mass="107761">MSEATDTTPHRYDQHLAGEIEQRWQDQWKRSGAFYADNPVGDLAGSLASKKPYYLLDMFPFPSGAGLHVGHPLGYIATDTMARYHRMKGENVLYTMGFDAFGLPAEQYAISTGQHPRVTTDQNVANMRRQLRRIGLSHDSRRSFQTTDSDYVKWTQWIFLKIYNSFYDENAVAPDGSQGAARPITQLRDEFASGARETGGKPWDQMDEGERGELLDQYRLAYVAEAPVNWCPGLGTVLADEEVTNEGRSERGNYPVFKSRLRQWMMRITAYASRLADDLETVDWPHKVVAQQRNWIGRSHGAYVHFAVAPNQGSALEQLEVFTTRPDTLFGATFMVVAPEHPLVGTDSVTVPDSWPEGTRAAWTGGYASPREAVQSYRDWAAARTEEERTADGGQKTGVFTGIFGTNPVNGKQIPVFIADYVLMGYGTGAIMAVPAHDERDYDFAKQFDLDIVTTIQPGPDHEEGAWTGDGQIVNSANDAINLNGLDKAHAIEKVTQWLDSAGVGRAATTFRLRDWLFSRQRYWGEPFPVVYDEQGRAHALPQSHLPVTLPEVDDFRPRTFDPDDANSSPEASLGRARDWVEVELDLGDGLKTYHRDTNTMPNWAGSCWYELRYADPHNEEMLIDPQNEQYWMGPRRDGESGGTDLYVGGVEHAVLHLLYARFWHKVLFDLGYVSSSEPFHKLFNQGYVQGYAFTDARGQYVPAAEVEGDEQTGWTYRGETVEREYGKIGKSLKNVISPDEICDEYGADTFRLYEMSMGPLEISRPWDTRAVVGSYRFLQRLWRNAIDEKTGALTVSEEPADLKTRKLVARTIHEVTDEYEHMRLNTAAARMIVLNNHLTGLKQVPREAMEPLVLMVAPLAPHIAEELWQRLGHTQSLTREPFPVVTDESLLEEDAVTCVVQIAGKVRARLEVKPSIDEDELRQLALETEAAQKALGGREPLKVIVRAPKLVSIVLPK</sequence>
<keyword evidence="15" id="KW-1185">Reference proteome</keyword>
<gene>
    <name evidence="9 14" type="primary">leuS</name>
    <name evidence="14" type="ORF">QS713_05050</name>
</gene>
<dbReference type="GO" id="GO:0004823">
    <property type="term" value="F:leucine-tRNA ligase activity"/>
    <property type="evidence" value="ECO:0007669"/>
    <property type="project" value="UniProtKB-EC"/>
</dbReference>
<feature type="domain" description="Methionyl/Valyl/Leucyl/Isoleucyl-tRNA synthetase anticodon-binding" evidence="11">
    <location>
        <begin position="809"/>
        <end position="919"/>
    </location>
</feature>
<proteinExistence type="inferred from homology"/>
<evidence type="ECO:0000256" key="10">
    <source>
        <dbReference type="RuleBase" id="RU363039"/>
    </source>
</evidence>
<keyword evidence="3 9" id="KW-0436">Ligase</keyword>
<evidence type="ECO:0000256" key="9">
    <source>
        <dbReference type="HAMAP-Rule" id="MF_00049"/>
    </source>
</evidence>
<dbReference type="PANTHER" id="PTHR43740:SF2">
    <property type="entry name" value="LEUCINE--TRNA LIGASE, MITOCHONDRIAL"/>
    <property type="match status" value="1"/>
</dbReference>
<evidence type="ECO:0000313" key="14">
    <source>
        <dbReference type="EMBL" id="MDT3767431.1"/>
    </source>
</evidence>
<comment type="catalytic activity">
    <reaction evidence="8 9">
        <text>tRNA(Leu) + L-leucine + ATP = L-leucyl-tRNA(Leu) + AMP + diphosphate</text>
        <dbReference type="Rhea" id="RHEA:11688"/>
        <dbReference type="Rhea" id="RHEA-COMP:9613"/>
        <dbReference type="Rhea" id="RHEA-COMP:9622"/>
        <dbReference type="ChEBI" id="CHEBI:30616"/>
        <dbReference type="ChEBI" id="CHEBI:33019"/>
        <dbReference type="ChEBI" id="CHEBI:57427"/>
        <dbReference type="ChEBI" id="CHEBI:78442"/>
        <dbReference type="ChEBI" id="CHEBI:78494"/>
        <dbReference type="ChEBI" id="CHEBI:456215"/>
        <dbReference type="EC" id="6.1.1.4"/>
    </reaction>
</comment>
<feature type="binding site" evidence="9">
    <location>
        <position position="731"/>
    </location>
    <ligand>
        <name>ATP</name>
        <dbReference type="ChEBI" id="CHEBI:30616"/>
    </ligand>
</feature>
<protein>
    <recommendedName>
        <fullName evidence="9">Leucine--tRNA ligase</fullName>
        <ecNumber evidence="9">6.1.1.4</ecNumber>
    </recommendedName>
    <alternativeName>
        <fullName evidence="9">Leucyl-tRNA synthetase</fullName>
        <shortName evidence="9">LeuRS</shortName>
    </alternativeName>
</protein>
<dbReference type="Pfam" id="PF13603">
    <property type="entry name" value="tRNA-synt_1_2"/>
    <property type="match status" value="1"/>
</dbReference>
<dbReference type="SUPFAM" id="SSF50677">
    <property type="entry name" value="ValRS/IleRS/LeuRS editing domain"/>
    <property type="match status" value="1"/>
</dbReference>